<dbReference type="InParanoid" id="A0A397RZ96"/>
<keyword evidence="1" id="KW-0472">Membrane</keyword>
<dbReference type="Proteomes" id="UP000266506">
    <property type="component" value="Unassembled WGS sequence"/>
</dbReference>
<keyword evidence="1" id="KW-1133">Transmembrane helix</keyword>
<proteinExistence type="predicted"/>
<feature type="transmembrane region" description="Helical" evidence="1">
    <location>
        <begin position="2981"/>
        <end position="3000"/>
    </location>
</feature>
<comment type="caution">
    <text evidence="2">The sequence shown here is derived from an EMBL/GenBank/DDBJ whole genome shotgun (WGS) entry which is preliminary data.</text>
</comment>
<reference evidence="2 3" key="1">
    <citation type="submission" date="2018-08" db="EMBL/GenBank/DDBJ databases">
        <title>Genomic Encyclopedia of Archaeal and Bacterial Type Strains, Phase II (KMG-II): from individual species to whole genera.</title>
        <authorList>
            <person name="Goeker M."/>
        </authorList>
    </citation>
    <scope>NUCLEOTIDE SEQUENCE [LARGE SCALE GENOMIC DNA]</scope>
    <source>
        <strain evidence="2 3">ATCC 27112</strain>
    </source>
</reference>
<protein>
    <submittedName>
        <fullName evidence="2">Uncharacterized protein</fullName>
    </submittedName>
</protein>
<organism evidence="2 3">
    <name type="scientific">Anaeroplasma bactoclasticum</name>
    <dbReference type="NCBI Taxonomy" id="2088"/>
    <lineage>
        <taxon>Bacteria</taxon>
        <taxon>Bacillati</taxon>
        <taxon>Mycoplasmatota</taxon>
        <taxon>Mollicutes</taxon>
        <taxon>Anaeroplasmatales</taxon>
        <taxon>Anaeroplasmataceae</taxon>
        <taxon>Anaeroplasma</taxon>
    </lineage>
</organism>
<keyword evidence="1" id="KW-0812">Transmembrane</keyword>
<evidence type="ECO:0000313" key="3">
    <source>
        <dbReference type="Proteomes" id="UP000266506"/>
    </source>
</evidence>
<dbReference type="RefSeq" id="WP_119016350.1">
    <property type="nucleotide sequence ID" value="NZ_QXEV01000012.1"/>
</dbReference>
<keyword evidence="3" id="KW-1185">Reference proteome</keyword>
<evidence type="ECO:0000313" key="2">
    <source>
        <dbReference type="EMBL" id="RIA75731.1"/>
    </source>
</evidence>
<dbReference type="EMBL" id="QXEV01000012">
    <property type="protein sequence ID" value="RIA75731.1"/>
    <property type="molecule type" value="Genomic_DNA"/>
</dbReference>
<sequence length="3017" mass="346092">MKKRIIIIFGILISSFLAIALVLGNIMKPNFKSYQTQLNAVKLYDSENETSNFDSSVKNYEIKDSDDVLAFFNIDDDTSGMTFTVTAEEDIDMQGKPLSKMAKFSGTLDGNSKKLLNLSFVERNDDSYAFIEELDTDAVIKNLTIDGITTPTHHNSVGYGDNGYVHFIHKLDSGAMLYNNTFYRIYLGCGYNEGKVYAYGYDDAALVGENNGLISNCYLAEEKGAAENPSLSEVKNYFYGYKHASVFASYGKNGSYIERCDGYGAIVYGYKYVGGIVAEQDGSYITSCLADSFFVGTIPSELLISGLTAFIQTEYQKDTLENYVGGLVGKSLNSTVVNNVFFNQNGYLLCGVADEDKVAVVSSSCGTTRIGGMVGYSSGGSIDYNLFEGSIQQTYVEGVSKANSIKNIVRGDGASSETKHCNVVVRPLDEADDKYFIDVSDGSTPIRTYTAHEAPLYLASPSLNGDGSTTMDFYDMRNSVNFAHCHGYTLSTIYDEMNPSEYKAYKVYYDNDEHVTYSFEAYSNQAYRIDTTNLKHETYYDDFINQGDDLFKAVEKSSNGYSEANIYKRITIEDEQIIFEFTANSKLWDKYYLAYYDAAVKNNVYYNSTFDPYEILEGAYYFICDSQDQSKLSRIAGANEIYRSINNVCETYDKDGNKTDDKASHVLYEGNTVRISNRIWVSGKRPVNYSINSNLNLTKETGYTLSYSYTRYDEGESQFIQTAISDFQSIDTLSTEIVIGDMNFTVYYIFNQSNLSFTGTIQMDTTNITDPEIVFVNQNGQTITSDYLSCTIQSDLSYTMSITPDSSLNFSNTFVRFTYLNNDVAEYKNLASLDSFIKFLGNNDSLHTVILNVNFTADDSLEAELEEDFKTIIYFYPMLGSADPTDYYYSVVEENGGALVERIYKYGYPFNPLADYTLAENQTFRFDYNTLGVRGYLYDRSNSTFYLNVNNVLHNAFSSYNWTVNIIISKTNRQYKIFEYWNCDLVDSMGGKYFEKHDYDFFDYLFYCEEAGLYENNYCYTEAGTDRIPKVFDKKNLYLYNDLETTKRFMIIEIKYYTTYDPNYPENSIEYTGNLEDLEQDIYCVYTLAMSKSESMNYEYTYYDESFGFKYGEDYAANTFEFGFCSSSEAYGDVVDGILINQTDSGNYKHLSVYIPDGLEPYLWIIHYEDETHESVSNYYFAQTLEYIATHEDTILEFKTFYVTTDEESAAYDYVFEYGCGATSTGVLEKNNAFLSYTLANKPYAIRFNVERGYEIANTTAEYTLTNSVYEGVLEDDIHLTVEKSLVYYRINYYWTSGYQIEVEFSNEEGPFYVNNISSDTIAEHWSSYSNEELRGFYALYTINDTSIKYILEEGTIRHCKYNDIEFEGFLIYKNVYTQYNIESNVGVDYRQTPTPSDCRDYYVVFTIAAPESDDNNLTYYHYKQYTMPNSITYGENTYNYSSDGFTFDFSKEKMEFNKPTEYENVRVIYGVEENSIDSTITCTYFYDGNMYLWALLDDSKLDGESPKVPILEDIDSDFTIYRIWSSQNSVTDDIEATIKLRNNTEETKTIVFDAYAYYISGYTISFDLSHYDELGKSAHVHEISNYAAGGSTFSLEVTQNTSINVTLSYKEYTINYSWDVEGKFIFDENIEATEINSSWIYANYQFAQDNGFRYTVEDTEAYLNYYLNVNKMFIFEKDDVRQDVLIAGIHFYQDSLHTTEFDSKPLHPFVGNVYVIIDLAFASDSPLTYYSKEIGTIKLNGVEANYSFKYSSLEYYFEETNVGSAAVKDGTLYYFEPDEGYLWLFVDDEAICPVSIDDEVLNYDYYSITIGDKDGDGFGYNYDVSINGMMTTEGDSGDTRIYYLSKGESFIARFQYDGEEGYEYSQKDNSFGIEKNKIVVENIDQEYTFMVDFGYKKSSYRVYFYIDRSDITNDPDFNYDDVYLDDPTFNAETYTTCEFESSFPAYPEISKEGYRLAGYVIYYGENMIDMYVSPESTIPSHHVIVYGDWVEAGRASFEITYYESNREKLDFEETEMSASSVMLYYVDNVTTEKTLMEQLSFDANNIDTMQYKVSVSKVMDGGYFYRYQFYFFPDDSDNGNLEVYLKLPRTSEYIYFTTLNEVGSGGQFELQYISVATLNADPSDEETHIEVTGEGWYLFGDVVTLTLDIEEGYYAYFTDAELARLVNIYNSNTIRIASMQEISNELGSLEIALSVARRQYHIYYYLDGNLVHTDDYYCGDSVTIWEPSNEQLQGYRKSEWNDTLDTMPAANVTLYASIIYGITKEYTINFSGTVIEGMFFIADNKEEITARTIITEAVVLDNNRIEVTYKENHGFLWMVDPITKTVRYLNVDLDSITEINLVKYTIPDGIDHLSVSNLGYHLTNSIVGVEVTKEPGYTYVTSETKVGNILLISSKENDYEIDLQEEKCKYNVYYFIKDTLVYQDEYYYGDDIILWEYDPTLYDGDFNFVSWSAIPFEVMPASDVLVYGQEGASYSLITMPNVSMLHENETLGKAVFTGGLVKIGNEIIPGEFRFEDSTHVVKKVESATESFVVLFQPNDISLAPYKFEMTILVCNPKYDGDLDDIYLISRTNNSISLHINEKYEFYFENGSYQVGRDFEVSNLKENTTYKITYRYKADDDYCASDAYVFEVRTLSFDEMLYINSQALGLSVIDAAVSYFDNPTVQRYLSLYQEKLSKDYAVEMDGVEAQEFVEFLTEVIGYLTEIEDARIPVSHLDANRIMDYANKCIDELSDLAFNGNASTKNLARYKNYVINVLNVSDSIISTYNISLSDLINQKQSIKLTALTNTNSLDIQNQTSFVINKVDELLEYNYSNYSHVDLNEFKDEYIGNTVILMKDVNKQVHHTDSQMVTQNISKCVTLLQSQTYEDYTFNREEYDAIFFKAAEAAVVAHMQVIVLNDLDRIYIIKIENLDFTKRMSLKNVYLDLVDQYSDFDTFYLEYRKMIEAGNDMTYDDCISTFSSNLEAKLVIPVSSNLTSTEVIVVFVFASAVFALVCVIVARHIIIKRRAHYATGSRE</sequence>
<accession>A0A397RZ96</accession>
<name>A0A397RZ96_9MOLU</name>
<evidence type="ECO:0000256" key="1">
    <source>
        <dbReference type="SAM" id="Phobius"/>
    </source>
</evidence>
<gene>
    <name evidence="2" type="ORF">EI71_01217</name>
</gene>